<protein>
    <submittedName>
        <fullName evidence="2">Uncharacterized protein LOC114340062</fullName>
    </submittedName>
</protein>
<dbReference type="AlphaFoldDB" id="A0A6P7GB81"/>
<feature type="chain" id="PRO_5028221754" evidence="1">
    <location>
        <begin position="16"/>
        <end position="99"/>
    </location>
</feature>
<dbReference type="InParanoid" id="A0A6P7GB81"/>
<accession>A0A6P7GB81</accession>
<keyword evidence="1" id="KW-0732">Signal</keyword>
<sequence length="99" mass="10299">MKYLVLALCLTVAAAIPVDVAVDEEGQEYLLVPVIRERSCTRNRTPGYGTDVTAGGKYNFAGGKNWGADASAGYNRHFGGPGGTGKPQVGAGVNVHGNF</sequence>
<name>A0A6P7GB81_DIAVI</name>
<feature type="signal peptide" evidence="1">
    <location>
        <begin position="1"/>
        <end position="15"/>
    </location>
</feature>
<reference evidence="2" key="1">
    <citation type="submission" date="2025-08" db="UniProtKB">
        <authorList>
            <consortium name="RefSeq"/>
        </authorList>
    </citation>
    <scope>IDENTIFICATION</scope>
    <source>
        <tissue evidence="2">Whole insect</tissue>
    </source>
</reference>
<gene>
    <name evidence="2" type="primary">LOC114340062</name>
</gene>
<proteinExistence type="predicted"/>
<evidence type="ECO:0000313" key="2">
    <source>
        <dbReference type="RefSeq" id="XP_028146586.1"/>
    </source>
</evidence>
<organism evidence="2">
    <name type="scientific">Diabrotica virgifera virgifera</name>
    <name type="common">western corn rootworm</name>
    <dbReference type="NCBI Taxonomy" id="50390"/>
    <lineage>
        <taxon>Eukaryota</taxon>
        <taxon>Metazoa</taxon>
        <taxon>Ecdysozoa</taxon>
        <taxon>Arthropoda</taxon>
        <taxon>Hexapoda</taxon>
        <taxon>Insecta</taxon>
        <taxon>Pterygota</taxon>
        <taxon>Neoptera</taxon>
        <taxon>Endopterygota</taxon>
        <taxon>Coleoptera</taxon>
        <taxon>Polyphaga</taxon>
        <taxon>Cucujiformia</taxon>
        <taxon>Chrysomeloidea</taxon>
        <taxon>Chrysomelidae</taxon>
        <taxon>Galerucinae</taxon>
        <taxon>Diabroticina</taxon>
        <taxon>Diabroticites</taxon>
        <taxon>Diabrotica</taxon>
    </lineage>
</organism>
<dbReference type="RefSeq" id="XP_028146586.1">
    <property type="nucleotide sequence ID" value="XM_028290785.1"/>
</dbReference>
<evidence type="ECO:0000256" key="1">
    <source>
        <dbReference type="SAM" id="SignalP"/>
    </source>
</evidence>